<dbReference type="AlphaFoldDB" id="A0A6C0HXB2"/>
<organism evidence="1">
    <name type="scientific">viral metagenome</name>
    <dbReference type="NCBI Taxonomy" id="1070528"/>
    <lineage>
        <taxon>unclassified sequences</taxon>
        <taxon>metagenomes</taxon>
        <taxon>organismal metagenomes</taxon>
    </lineage>
</organism>
<reference evidence="1" key="1">
    <citation type="journal article" date="2020" name="Nature">
        <title>Giant virus diversity and host interactions through global metagenomics.</title>
        <authorList>
            <person name="Schulz F."/>
            <person name="Roux S."/>
            <person name="Paez-Espino D."/>
            <person name="Jungbluth S."/>
            <person name="Walsh D.A."/>
            <person name="Denef V.J."/>
            <person name="McMahon K.D."/>
            <person name="Konstantinidis K.T."/>
            <person name="Eloe-Fadrosh E.A."/>
            <person name="Kyrpides N.C."/>
            <person name="Woyke T."/>
        </authorList>
    </citation>
    <scope>NUCLEOTIDE SEQUENCE</scope>
    <source>
        <strain evidence="1">GVMAG-M-3300023184-17</strain>
    </source>
</reference>
<dbReference type="EMBL" id="MN740041">
    <property type="protein sequence ID" value="QHT85428.1"/>
    <property type="molecule type" value="Genomic_DNA"/>
</dbReference>
<evidence type="ECO:0000313" key="1">
    <source>
        <dbReference type="EMBL" id="QHT85428.1"/>
    </source>
</evidence>
<sequence>MNTQITYSIQHFDDSYKKLCQERSLVYSPELLGTILRCMKRPLEAMNNPFLKGFQPILIQILEHAYRLHAVRRRIFMKWRKKRLTSCNATDLSFSPFGPDRIELLIDSKKYTFHPFELRQLILSSLLHVEQYMIIDPLPIKNPYTGIPFTKHILYYLYVNLKVHPLFFYFAKVGFNLNQYVLYYEGLLRSHVIEKTVLEYNDVKVKIVCTKMLEEMTLYNFTTGQYEPIVTMDKIKQPKPYLLQYYNSLFSLNPHQREMEYKSLIRKLILLRDKELDNFMYLIP</sequence>
<name>A0A6C0HXB2_9ZZZZ</name>
<proteinExistence type="predicted"/>
<accession>A0A6C0HXB2</accession>
<protein>
    <submittedName>
        <fullName evidence="1">Uncharacterized protein</fullName>
    </submittedName>
</protein>